<name>A0A009HND8_ACIB9</name>
<dbReference type="EMBL" id="JEWH01000022">
    <property type="protein sequence ID" value="EXB05667.1"/>
    <property type="molecule type" value="Genomic_DNA"/>
</dbReference>
<accession>A0A009HND8</accession>
<dbReference type="Proteomes" id="UP000020595">
    <property type="component" value="Unassembled WGS sequence"/>
</dbReference>
<dbReference type="AlphaFoldDB" id="A0A009HND8"/>
<comment type="caution">
    <text evidence="1">The sequence shown here is derived from an EMBL/GenBank/DDBJ whole genome shotgun (WGS) entry which is preliminary data.</text>
</comment>
<dbReference type="PATRIC" id="fig|1310613.3.peg.1910"/>
<proteinExistence type="predicted"/>
<sequence>MAATNSSKFYKEKGLVRTSITLRPETIQTLENMAKQHKLTQGEIVDAFARLLESGNLSDQLFGVHIEAIREEKIAEKERRKELKKKALELIKSGQVQ</sequence>
<reference evidence="1 2" key="1">
    <citation type="submission" date="2014-02" db="EMBL/GenBank/DDBJ databases">
        <title>Comparative genomics and transcriptomics to identify genetic mechanisms underlying the emergence of carbapenem resistant Acinetobacter baumannii (CRAb).</title>
        <authorList>
            <person name="Harris A.D."/>
            <person name="Johnson K.J."/>
            <person name="George J."/>
            <person name="Shefchek K."/>
            <person name="Daugherty S.C."/>
            <person name="Parankush S."/>
            <person name="Sadzewicz L."/>
            <person name="Tallon L."/>
            <person name="Sengamalay N."/>
            <person name="Hazen T.H."/>
            <person name="Rasko D.A."/>
        </authorList>
    </citation>
    <scope>NUCLEOTIDE SEQUENCE [LARGE SCALE GENOMIC DNA]</scope>
    <source>
        <strain evidence="1 2">1295743</strain>
    </source>
</reference>
<organism evidence="1 2">
    <name type="scientific">Acinetobacter baumannii (strain 1295743)</name>
    <dbReference type="NCBI Taxonomy" id="1310613"/>
    <lineage>
        <taxon>Bacteria</taxon>
        <taxon>Pseudomonadati</taxon>
        <taxon>Pseudomonadota</taxon>
        <taxon>Gammaproteobacteria</taxon>
        <taxon>Moraxellales</taxon>
        <taxon>Moraxellaceae</taxon>
        <taxon>Acinetobacter</taxon>
        <taxon>Acinetobacter calcoaceticus/baumannii complex</taxon>
    </lineage>
</organism>
<evidence type="ECO:0000313" key="1">
    <source>
        <dbReference type="EMBL" id="EXB05667.1"/>
    </source>
</evidence>
<dbReference type="RefSeq" id="WP_000741665.1">
    <property type="nucleotide sequence ID" value="NZ_JEWH01000022.1"/>
</dbReference>
<gene>
    <name evidence="1" type="ORF">J512_1989</name>
</gene>
<protein>
    <submittedName>
        <fullName evidence="1">Uncharacterized protein</fullName>
    </submittedName>
</protein>
<evidence type="ECO:0000313" key="2">
    <source>
        <dbReference type="Proteomes" id="UP000020595"/>
    </source>
</evidence>